<accession>A0A0R1VN04</accession>
<feature type="domain" description="Cupin type-2" evidence="1">
    <location>
        <begin position="46"/>
        <end position="106"/>
    </location>
</feature>
<dbReference type="PATRIC" id="fig|1423767.3.peg.339"/>
<protein>
    <recommendedName>
        <fullName evidence="1">Cupin type-2 domain-containing protein</fullName>
    </recommendedName>
</protein>
<evidence type="ECO:0000259" key="1">
    <source>
        <dbReference type="Pfam" id="PF07883"/>
    </source>
</evidence>
<dbReference type="CDD" id="cd02233">
    <property type="entry name" value="cupin_HNL-like"/>
    <property type="match status" value="1"/>
</dbReference>
<dbReference type="EMBL" id="AZFU01000015">
    <property type="protein sequence ID" value="KRM05099.1"/>
    <property type="molecule type" value="Genomic_DNA"/>
</dbReference>
<dbReference type="AlphaFoldDB" id="A0A0R1VN04"/>
<proteinExistence type="predicted"/>
<dbReference type="PANTHER" id="PTHR43698:SF1">
    <property type="entry name" value="BLL4564 PROTEIN"/>
    <property type="match status" value="1"/>
</dbReference>
<dbReference type="eggNOG" id="COG1917">
    <property type="taxonomic scope" value="Bacteria"/>
</dbReference>
<dbReference type="InterPro" id="IPR013096">
    <property type="entry name" value="Cupin_2"/>
</dbReference>
<dbReference type="SUPFAM" id="SSF51182">
    <property type="entry name" value="RmlC-like cupins"/>
    <property type="match status" value="1"/>
</dbReference>
<evidence type="ECO:0000313" key="2">
    <source>
        <dbReference type="EMBL" id="KRM05099.1"/>
    </source>
</evidence>
<dbReference type="OrthoDB" id="9802489at2"/>
<evidence type="ECO:0000313" key="3">
    <source>
        <dbReference type="Proteomes" id="UP000051307"/>
    </source>
</evidence>
<dbReference type="InterPro" id="IPR014710">
    <property type="entry name" value="RmlC-like_jellyroll"/>
</dbReference>
<sequence>MAKNEEEVKNTPFGFGTSNDAYAKYFTGKSYLNPLATKANCNIANVNFEPGYINKWHEHTVPQILVCVAGEGWVQEEGKPAHKMTPGDVYVVSPNTRHWHGAAKDSWFSHLSIMADTDKAKTTWYEDIDPEYYNNLK</sequence>
<gene>
    <name evidence="2" type="ORF">FC59_GL000327</name>
</gene>
<name>A0A0R1VN04_9LACO</name>
<dbReference type="Proteomes" id="UP000051307">
    <property type="component" value="Unassembled WGS sequence"/>
</dbReference>
<dbReference type="Gene3D" id="2.60.120.10">
    <property type="entry name" value="Jelly Rolls"/>
    <property type="match status" value="1"/>
</dbReference>
<dbReference type="InterPro" id="IPR047263">
    <property type="entry name" value="HNL-like_cupin"/>
</dbReference>
<dbReference type="RefSeq" id="WP_025015300.1">
    <property type="nucleotide sequence ID" value="NZ_AZFU01000015.1"/>
</dbReference>
<organism evidence="2 3">
    <name type="scientific">Lactobacillus kitasatonis DSM 16761 = JCM 1039</name>
    <dbReference type="NCBI Taxonomy" id="1423767"/>
    <lineage>
        <taxon>Bacteria</taxon>
        <taxon>Bacillati</taxon>
        <taxon>Bacillota</taxon>
        <taxon>Bacilli</taxon>
        <taxon>Lactobacillales</taxon>
        <taxon>Lactobacillaceae</taxon>
        <taxon>Lactobacillus</taxon>
    </lineage>
</organism>
<dbReference type="PANTHER" id="PTHR43698">
    <property type="entry name" value="RIBD C-TERMINAL DOMAIN CONTAINING PROTEIN"/>
    <property type="match status" value="1"/>
</dbReference>
<comment type="caution">
    <text evidence="2">The sequence shown here is derived from an EMBL/GenBank/DDBJ whole genome shotgun (WGS) entry which is preliminary data.</text>
</comment>
<reference evidence="2 3" key="1">
    <citation type="journal article" date="2015" name="Genome Announc.">
        <title>Expanding the biotechnology potential of lactobacilli through comparative genomics of 213 strains and associated genera.</title>
        <authorList>
            <person name="Sun Z."/>
            <person name="Harris H.M."/>
            <person name="McCann A."/>
            <person name="Guo C."/>
            <person name="Argimon S."/>
            <person name="Zhang W."/>
            <person name="Yang X."/>
            <person name="Jeffery I.B."/>
            <person name="Cooney J.C."/>
            <person name="Kagawa T.F."/>
            <person name="Liu W."/>
            <person name="Song Y."/>
            <person name="Salvetti E."/>
            <person name="Wrobel A."/>
            <person name="Rasinkangas P."/>
            <person name="Parkhill J."/>
            <person name="Rea M.C."/>
            <person name="O'Sullivan O."/>
            <person name="Ritari J."/>
            <person name="Douillard F.P."/>
            <person name="Paul Ross R."/>
            <person name="Yang R."/>
            <person name="Briner A.E."/>
            <person name="Felis G.E."/>
            <person name="de Vos W.M."/>
            <person name="Barrangou R."/>
            <person name="Klaenhammer T.R."/>
            <person name="Caufield P.W."/>
            <person name="Cui Y."/>
            <person name="Zhang H."/>
            <person name="O'Toole P.W."/>
        </authorList>
    </citation>
    <scope>NUCLEOTIDE SEQUENCE [LARGE SCALE GENOMIC DNA]</scope>
    <source>
        <strain evidence="2 3">DSM 16761</strain>
    </source>
</reference>
<dbReference type="InterPro" id="IPR011051">
    <property type="entry name" value="RmlC_Cupin_sf"/>
</dbReference>
<dbReference type="Pfam" id="PF07883">
    <property type="entry name" value="Cupin_2"/>
    <property type="match status" value="1"/>
</dbReference>